<dbReference type="Pfam" id="PF03485">
    <property type="entry name" value="Arg_tRNA_synt_N"/>
    <property type="match status" value="1"/>
</dbReference>
<dbReference type="GO" id="GO:0005524">
    <property type="term" value="F:ATP binding"/>
    <property type="evidence" value="ECO:0007669"/>
    <property type="project" value="UniProtKB-UniRule"/>
</dbReference>
<dbReference type="GO" id="GO:0005737">
    <property type="term" value="C:cytoplasm"/>
    <property type="evidence" value="ECO:0007669"/>
    <property type="project" value="UniProtKB-SubCell"/>
</dbReference>
<dbReference type="HAMAP" id="MF_00123">
    <property type="entry name" value="Arg_tRNA_synth"/>
    <property type="match status" value="1"/>
</dbReference>
<sequence length="523" mass="59904">MVREDLRNILRNQFPHEDIVIDYVPKDKEGDYYTNLAFKIAAREGKNPREVASSIASQIKSRIVKHISVHEPAFINFTLSEGYMYEQLSKDFEIDIGKGKSILIEYVSANPTGPINVVSARAAVVGDSLIRLLRKTGFQTCAEYYVNDAGRQTDLLAESVYQRMIEIRGGTGHIPEHGYHGDYVKELAKEVVAKGLEKHEDIKQYCIQYFANQHRKVMEDFGVVFDQWSFESNIYKKNYVDRVLGILKSKGLTYTQDGAIFFKTTDFGDDKDRVIVTSDQRNTYLLPDIAYHLDKIERKYDKLVNIWGPDHHGRIKGIVGGIQALGYPASVIKILIVQEVKLKQSGELISMSKRAGTFTTLSSLLEKVSSDVVRFFFLMRSSSQHLDFDLDLAVKQSEENPVYYVQYAHARIKSIIRYAEESGIELSDRIDLALIREKEELTLIKDVLKFPEILEDAVHNLDPYMITYYMIDLAKDFHYFYQKHRVVGENRALTQARLYLIDKTATTIKNGLELLGVSCPEKM</sequence>
<dbReference type="GO" id="GO:0004814">
    <property type="term" value="F:arginine-tRNA ligase activity"/>
    <property type="evidence" value="ECO:0007669"/>
    <property type="project" value="UniProtKB-UniRule"/>
</dbReference>
<evidence type="ECO:0000256" key="4">
    <source>
        <dbReference type="ARBA" id="ARBA00022490"/>
    </source>
</evidence>
<dbReference type="SMART" id="SM00836">
    <property type="entry name" value="DALR_1"/>
    <property type="match status" value="1"/>
</dbReference>
<dbReference type="InterPro" id="IPR005148">
    <property type="entry name" value="Arg-tRNA-synth_N"/>
</dbReference>
<evidence type="ECO:0000256" key="11">
    <source>
        <dbReference type="HAMAP-Rule" id="MF_00123"/>
    </source>
</evidence>
<dbReference type="PATRIC" id="fig|1703779.3.peg.327"/>
<protein>
    <recommendedName>
        <fullName evidence="11">Arginine--tRNA ligase</fullName>
        <ecNumber evidence="11">6.1.1.19</ecNumber>
    </recommendedName>
    <alternativeName>
        <fullName evidence="11">Arginyl-tRNA synthetase</fullName>
        <shortName evidence="11">ArgRS</shortName>
    </alternativeName>
</protein>
<evidence type="ECO:0000256" key="3">
    <source>
        <dbReference type="ARBA" id="ARBA00011245"/>
    </source>
</evidence>
<dbReference type="GO" id="GO:0006420">
    <property type="term" value="P:arginyl-tRNA aminoacylation"/>
    <property type="evidence" value="ECO:0007669"/>
    <property type="project" value="UniProtKB-UniRule"/>
</dbReference>
<evidence type="ECO:0000256" key="1">
    <source>
        <dbReference type="ARBA" id="ARBA00004496"/>
    </source>
</evidence>
<dbReference type="PANTHER" id="PTHR11956:SF5">
    <property type="entry name" value="ARGININE--TRNA LIGASE, CYTOPLASMIC"/>
    <property type="match status" value="1"/>
</dbReference>
<feature type="domain" description="DALR anticodon binding" evidence="13">
    <location>
        <begin position="405"/>
        <end position="523"/>
    </location>
</feature>
<comment type="caution">
    <text evidence="15">The sequence shown here is derived from an EMBL/GenBank/DDBJ whole genome shotgun (WGS) entry which is preliminary data.</text>
</comment>
<accession>A0A0S8FYB1</accession>
<keyword evidence="8 11" id="KW-0648">Protein biosynthesis</keyword>
<evidence type="ECO:0000256" key="6">
    <source>
        <dbReference type="ARBA" id="ARBA00022741"/>
    </source>
</evidence>
<keyword evidence="5 11" id="KW-0436">Ligase</keyword>
<dbReference type="PRINTS" id="PR01038">
    <property type="entry name" value="TRNASYNTHARG"/>
</dbReference>
<dbReference type="InterPro" id="IPR035684">
    <property type="entry name" value="ArgRS_core"/>
</dbReference>
<evidence type="ECO:0000256" key="2">
    <source>
        <dbReference type="ARBA" id="ARBA00005594"/>
    </source>
</evidence>
<organism evidence="15 16">
    <name type="scientific">candidate division WOR_3 bacterium SM23_42</name>
    <dbReference type="NCBI Taxonomy" id="1703779"/>
    <lineage>
        <taxon>Bacteria</taxon>
        <taxon>Bacteria division WOR-3</taxon>
    </lineage>
</organism>
<dbReference type="EC" id="6.1.1.19" evidence="11"/>
<keyword evidence="9 11" id="KW-0030">Aminoacyl-tRNA synthetase</keyword>
<comment type="subcellular location">
    <subcellularLocation>
        <location evidence="1 11">Cytoplasm</location>
    </subcellularLocation>
</comment>
<gene>
    <name evidence="11" type="primary">argS</name>
    <name evidence="15" type="ORF">AMJ83_01220</name>
</gene>
<dbReference type="AlphaFoldDB" id="A0A0S8FYB1"/>
<dbReference type="STRING" id="1703779.AMJ83_01220"/>
<comment type="similarity">
    <text evidence="2 11 12">Belongs to the class-I aminoacyl-tRNA synthetase family.</text>
</comment>
<keyword evidence="6 11" id="KW-0547">Nucleotide-binding</keyword>
<dbReference type="Gene3D" id="3.40.50.620">
    <property type="entry name" value="HUPs"/>
    <property type="match status" value="1"/>
</dbReference>
<dbReference type="SUPFAM" id="SSF52374">
    <property type="entry name" value="Nucleotidylyl transferase"/>
    <property type="match status" value="1"/>
</dbReference>
<evidence type="ECO:0000256" key="9">
    <source>
        <dbReference type="ARBA" id="ARBA00023146"/>
    </source>
</evidence>
<dbReference type="SUPFAM" id="SSF47323">
    <property type="entry name" value="Anticodon-binding domain of a subclass of class I aminoacyl-tRNA synthetases"/>
    <property type="match status" value="1"/>
</dbReference>
<evidence type="ECO:0000256" key="8">
    <source>
        <dbReference type="ARBA" id="ARBA00022917"/>
    </source>
</evidence>
<keyword evidence="7 11" id="KW-0067">ATP-binding</keyword>
<dbReference type="Gene3D" id="1.10.730.10">
    <property type="entry name" value="Isoleucyl-tRNA Synthetase, Domain 1"/>
    <property type="match status" value="1"/>
</dbReference>
<keyword evidence="4 11" id="KW-0963">Cytoplasm</keyword>
<name>A0A0S8FYB1_UNCW3</name>
<comment type="catalytic activity">
    <reaction evidence="10 11">
        <text>tRNA(Arg) + L-arginine + ATP = L-arginyl-tRNA(Arg) + AMP + diphosphate</text>
        <dbReference type="Rhea" id="RHEA:20301"/>
        <dbReference type="Rhea" id="RHEA-COMP:9658"/>
        <dbReference type="Rhea" id="RHEA-COMP:9673"/>
        <dbReference type="ChEBI" id="CHEBI:30616"/>
        <dbReference type="ChEBI" id="CHEBI:32682"/>
        <dbReference type="ChEBI" id="CHEBI:33019"/>
        <dbReference type="ChEBI" id="CHEBI:78442"/>
        <dbReference type="ChEBI" id="CHEBI:78513"/>
        <dbReference type="ChEBI" id="CHEBI:456215"/>
        <dbReference type="EC" id="6.1.1.19"/>
    </reaction>
</comment>
<evidence type="ECO:0000256" key="7">
    <source>
        <dbReference type="ARBA" id="ARBA00022840"/>
    </source>
</evidence>
<dbReference type="Pfam" id="PF05746">
    <property type="entry name" value="DALR_1"/>
    <property type="match status" value="1"/>
</dbReference>
<evidence type="ECO:0000256" key="10">
    <source>
        <dbReference type="ARBA" id="ARBA00049339"/>
    </source>
</evidence>
<evidence type="ECO:0000259" key="14">
    <source>
        <dbReference type="SMART" id="SM01016"/>
    </source>
</evidence>
<dbReference type="CDD" id="cd00671">
    <property type="entry name" value="ArgRS_core"/>
    <property type="match status" value="1"/>
</dbReference>
<dbReference type="InterPro" id="IPR008909">
    <property type="entry name" value="DALR_anticod-bd"/>
</dbReference>
<evidence type="ECO:0000256" key="12">
    <source>
        <dbReference type="RuleBase" id="RU363038"/>
    </source>
</evidence>
<dbReference type="EMBL" id="LJUJ01000001">
    <property type="protein sequence ID" value="KPK64827.1"/>
    <property type="molecule type" value="Genomic_DNA"/>
</dbReference>
<dbReference type="NCBIfam" id="TIGR00456">
    <property type="entry name" value="argS"/>
    <property type="match status" value="1"/>
</dbReference>
<evidence type="ECO:0000256" key="5">
    <source>
        <dbReference type="ARBA" id="ARBA00022598"/>
    </source>
</evidence>
<proteinExistence type="inferred from homology"/>
<dbReference type="Proteomes" id="UP000051373">
    <property type="component" value="Unassembled WGS sequence"/>
</dbReference>
<dbReference type="SMART" id="SM01016">
    <property type="entry name" value="Arg_tRNA_synt_N"/>
    <property type="match status" value="1"/>
</dbReference>
<reference evidence="15 16" key="1">
    <citation type="journal article" date="2015" name="Microbiome">
        <title>Genomic resolution of linkages in carbon, nitrogen, and sulfur cycling among widespread estuary sediment bacteria.</title>
        <authorList>
            <person name="Baker B.J."/>
            <person name="Lazar C.S."/>
            <person name="Teske A.P."/>
            <person name="Dick G.J."/>
        </authorList>
    </citation>
    <scope>NUCLEOTIDE SEQUENCE [LARGE SCALE GENOMIC DNA]</scope>
    <source>
        <strain evidence="15">SM23_42</strain>
    </source>
</reference>
<comment type="subunit">
    <text evidence="3 11">Monomer.</text>
</comment>
<dbReference type="InterPro" id="IPR014729">
    <property type="entry name" value="Rossmann-like_a/b/a_fold"/>
</dbReference>
<dbReference type="InterPro" id="IPR036695">
    <property type="entry name" value="Arg-tRNA-synth_N_sf"/>
</dbReference>
<evidence type="ECO:0000313" key="16">
    <source>
        <dbReference type="Proteomes" id="UP000051373"/>
    </source>
</evidence>
<feature type="short sequence motif" description="'HIGH' region" evidence="11">
    <location>
        <begin position="109"/>
        <end position="119"/>
    </location>
</feature>
<evidence type="ECO:0000259" key="13">
    <source>
        <dbReference type="SMART" id="SM00836"/>
    </source>
</evidence>
<feature type="domain" description="Arginyl tRNA synthetase N-terminal" evidence="14">
    <location>
        <begin position="4"/>
        <end position="79"/>
    </location>
</feature>
<dbReference type="FunFam" id="1.10.730.10:FF:000008">
    <property type="entry name" value="Arginine--tRNA ligase"/>
    <property type="match status" value="1"/>
</dbReference>
<dbReference type="FunFam" id="3.40.50.620:FF:000062">
    <property type="entry name" value="Arginine--tRNA ligase"/>
    <property type="match status" value="1"/>
</dbReference>
<dbReference type="Gene3D" id="3.30.1360.70">
    <property type="entry name" value="Arginyl tRNA synthetase N-terminal domain"/>
    <property type="match status" value="1"/>
</dbReference>
<dbReference type="PANTHER" id="PTHR11956">
    <property type="entry name" value="ARGINYL-TRNA SYNTHETASE"/>
    <property type="match status" value="1"/>
</dbReference>
<dbReference type="Pfam" id="PF00750">
    <property type="entry name" value="tRNA-synt_1d"/>
    <property type="match status" value="1"/>
</dbReference>
<evidence type="ECO:0000313" key="15">
    <source>
        <dbReference type="EMBL" id="KPK64827.1"/>
    </source>
</evidence>
<dbReference type="InterPro" id="IPR009080">
    <property type="entry name" value="tRNAsynth_Ia_anticodon-bd"/>
</dbReference>
<dbReference type="InterPro" id="IPR001278">
    <property type="entry name" value="Arg-tRNA-ligase"/>
</dbReference>
<dbReference type="SUPFAM" id="SSF55190">
    <property type="entry name" value="Arginyl-tRNA synthetase (ArgRS), N-terminal 'additional' domain"/>
    <property type="match status" value="1"/>
</dbReference>